<dbReference type="Gene3D" id="3.40.50.200">
    <property type="entry name" value="Peptidase S8/S53 domain"/>
    <property type="match status" value="1"/>
</dbReference>
<dbReference type="OrthoDB" id="419094at2"/>
<dbReference type="SUPFAM" id="SSF52743">
    <property type="entry name" value="Subtilisin-like"/>
    <property type="match status" value="1"/>
</dbReference>
<evidence type="ECO:0000313" key="3">
    <source>
        <dbReference type="EMBL" id="GBF82828.1"/>
    </source>
</evidence>
<comment type="caution">
    <text evidence="1">Lacks conserved residue(s) required for the propagation of feature annotation.</text>
</comment>
<dbReference type="InterPro" id="IPR000209">
    <property type="entry name" value="Peptidase_S8/S53_dom"/>
</dbReference>
<accession>A0A401INL8</accession>
<proteinExistence type="inferred from homology"/>
<gene>
    <name evidence="3" type="ORF">AsFPU1_4262</name>
</gene>
<evidence type="ECO:0000256" key="1">
    <source>
        <dbReference type="PROSITE-ProRule" id="PRU01240"/>
    </source>
</evidence>
<dbReference type="InterPro" id="IPR036852">
    <property type="entry name" value="Peptidase_S8/S53_dom_sf"/>
</dbReference>
<feature type="domain" description="Peptidase S8/S53" evidence="2">
    <location>
        <begin position="1"/>
        <end position="45"/>
    </location>
</feature>
<evidence type="ECO:0000259" key="2">
    <source>
        <dbReference type="Pfam" id="PF00082"/>
    </source>
</evidence>
<dbReference type="Proteomes" id="UP000287247">
    <property type="component" value="Unassembled WGS sequence"/>
</dbReference>
<dbReference type="EMBL" id="BDQK01000017">
    <property type="protein sequence ID" value="GBF82828.1"/>
    <property type="molecule type" value="Genomic_DNA"/>
</dbReference>
<comment type="caution">
    <text evidence="3">The sequence shown here is derived from an EMBL/GenBank/DDBJ whole genome shotgun (WGS) entry which is preliminary data.</text>
</comment>
<dbReference type="AlphaFoldDB" id="A0A401INL8"/>
<reference evidence="4" key="1">
    <citation type="submission" date="2017-05" db="EMBL/GenBank/DDBJ databases">
        <title>Physiological properties and genetic analysis related to exopolysaccharide production of fresh-water unicellular cyanobacterium Aphanothece sacrum, Suizenji Nori, that has been cultured as a food source in Japan.</title>
        <authorList>
            <person name="Kanesaki Y."/>
            <person name="Yoshikawa S."/>
            <person name="Ohki K."/>
        </authorList>
    </citation>
    <scope>NUCLEOTIDE SEQUENCE [LARGE SCALE GENOMIC DNA]</scope>
    <source>
        <strain evidence="4">FPU1</strain>
    </source>
</reference>
<protein>
    <submittedName>
        <fullName evidence="3">Peptidase</fullName>
    </submittedName>
</protein>
<dbReference type="GO" id="GO:0006508">
    <property type="term" value="P:proteolysis"/>
    <property type="evidence" value="ECO:0007669"/>
    <property type="project" value="InterPro"/>
</dbReference>
<name>A0A401INL8_APHSA</name>
<evidence type="ECO:0000313" key="4">
    <source>
        <dbReference type="Proteomes" id="UP000287247"/>
    </source>
</evidence>
<dbReference type="GO" id="GO:0004252">
    <property type="term" value="F:serine-type endopeptidase activity"/>
    <property type="evidence" value="ECO:0007669"/>
    <property type="project" value="InterPro"/>
</dbReference>
<comment type="similarity">
    <text evidence="1">Belongs to the peptidase S8 family.</text>
</comment>
<keyword evidence="4" id="KW-1185">Reference proteome</keyword>
<dbReference type="PROSITE" id="PS51892">
    <property type="entry name" value="SUBTILASE"/>
    <property type="match status" value="1"/>
</dbReference>
<organism evidence="3 4">
    <name type="scientific">Aphanothece sacrum FPU1</name>
    <dbReference type="NCBI Taxonomy" id="1920663"/>
    <lineage>
        <taxon>Bacteria</taxon>
        <taxon>Bacillati</taxon>
        <taxon>Cyanobacteriota</taxon>
        <taxon>Cyanophyceae</taxon>
        <taxon>Oscillatoriophycideae</taxon>
        <taxon>Chroococcales</taxon>
        <taxon>Aphanothecaceae</taxon>
        <taxon>Aphanothece</taxon>
    </lineage>
</organism>
<sequence length="54" mass="5941">MATPIVSGVAALLLERYPDITISDLREELFTRCQDLGQPKERQGLGLIQIGNLS</sequence>
<dbReference type="Pfam" id="PF00082">
    <property type="entry name" value="Peptidase_S8"/>
    <property type="match status" value="1"/>
</dbReference>